<evidence type="ECO:0000256" key="1">
    <source>
        <dbReference type="ARBA" id="ARBA00022649"/>
    </source>
</evidence>
<accession>A0ABV6YVZ8</accession>
<dbReference type="InterPro" id="IPR007712">
    <property type="entry name" value="RelE/ParE_toxin"/>
</dbReference>
<sequence length="115" mass="13333">MKKRELIVTASFEKSLKRLAKKYPSLKKIFQQALNELETTPGIGDEIQGHQSFYKVRYPNPDAGKGKSGGFRLIYFWSEENDLIVLVNIYAKTQQQDVDWHMVKRALEELENGRS</sequence>
<keyword evidence="3" id="KW-1185">Reference proteome</keyword>
<evidence type="ECO:0000313" key="2">
    <source>
        <dbReference type="EMBL" id="MFC1850392.1"/>
    </source>
</evidence>
<dbReference type="PIRSF" id="PIRSF039032">
    <property type="entry name" value="HigB-2"/>
    <property type="match status" value="1"/>
</dbReference>
<reference evidence="2 3" key="1">
    <citation type="submission" date="2024-09" db="EMBL/GenBank/DDBJ databases">
        <title>Laminarin stimulates single cell rates of sulfate reduction while oxygen inhibits transcriptomic activity in coastal marine sediment.</title>
        <authorList>
            <person name="Lindsay M."/>
            <person name="Orcutt B."/>
            <person name="Emerson D."/>
            <person name="Stepanauskas R."/>
            <person name="D'Angelo T."/>
        </authorList>
    </citation>
    <scope>NUCLEOTIDE SEQUENCE [LARGE SCALE GENOMIC DNA]</scope>
    <source>
        <strain evidence="2">SAG AM-311-K15</strain>
    </source>
</reference>
<organism evidence="2 3">
    <name type="scientific">candidate division CSSED10-310 bacterium</name>
    <dbReference type="NCBI Taxonomy" id="2855610"/>
    <lineage>
        <taxon>Bacteria</taxon>
        <taxon>Bacteria division CSSED10-310</taxon>
    </lineage>
</organism>
<dbReference type="SUPFAM" id="SSF143011">
    <property type="entry name" value="RelE-like"/>
    <property type="match status" value="1"/>
</dbReference>
<protein>
    <submittedName>
        <fullName evidence="2">Type II toxin-antitoxin system RelE/ParE family toxin</fullName>
    </submittedName>
</protein>
<dbReference type="Proteomes" id="UP001594351">
    <property type="component" value="Unassembled WGS sequence"/>
</dbReference>
<name>A0ABV6YVZ8_UNCC1</name>
<dbReference type="EMBL" id="JBHPBY010000096">
    <property type="protein sequence ID" value="MFC1850392.1"/>
    <property type="molecule type" value="Genomic_DNA"/>
</dbReference>
<gene>
    <name evidence="2" type="ORF">ACFL27_09400</name>
</gene>
<keyword evidence="1" id="KW-1277">Toxin-antitoxin system</keyword>
<evidence type="ECO:0000313" key="3">
    <source>
        <dbReference type="Proteomes" id="UP001594351"/>
    </source>
</evidence>
<dbReference type="InterPro" id="IPR009387">
    <property type="entry name" value="HigB-2"/>
</dbReference>
<dbReference type="InterPro" id="IPR035093">
    <property type="entry name" value="RelE/ParE_toxin_dom_sf"/>
</dbReference>
<dbReference type="Pfam" id="PF05016">
    <property type="entry name" value="ParE_toxin"/>
    <property type="match status" value="1"/>
</dbReference>
<proteinExistence type="predicted"/>
<comment type="caution">
    <text evidence="2">The sequence shown here is derived from an EMBL/GenBank/DDBJ whole genome shotgun (WGS) entry which is preliminary data.</text>
</comment>
<dbReference type="Gene3D" id="3.30.2310.20">
    <property type="entry name" value="RelE-like"/>
    <property type="match status" value="1"/>
</dbReference>